<evidence type="ECO:0000259" key="13">
    <source>
        <dbReference type="PROSITE" id="PS51164"/>
    </source>
</evidence>
<dbReference type="GO" id="GO:0046872">
    <property type="term" value="F:metal ion binding"/>
    <property type="evidence" value="ECO:0007669"/>
    <property type="project" value="UniProtKB-KW"/>
</dbReference>
<dbReference type="InterPro" id="IPR005103">
    <property type="entry name" value="AA9_LPMO"/>
</dbReference>
<keyword evidence="8" id="KW-0503">Monooxygenase</keyword>
<keyword evidence="15" id="KW-1185">Reference proteome</keyword>
<comment type="subcellular location">
    <subcellularLocation>
        <location evidence="2 10">Secreted</location>
    </subcellularLocation>
</comment>
<evidence type="ECO:0000256" key="3">
    <source>
        <dbReference type="ARBA" id="ARBA00022525"/>
    </source>
</evidence>
<dbReference type="GO" id="GO:0008810">
    <property type="term" value="F:cellulase activity"/>
    <property type="evidence" value="ECO:0007669"/>
    <property type="project" value="UniProtKB-UniRule"/>
</dbReference>
<evidence type="ECO:0000256" key="10">
    <source>
        <dbReference type="RuleBase" id="RU368122"/>
    </source>
</evidence>
<sequence>MKLTLLAAAATLASTATSHTILQKLSVNGVDQGQLRGVRAPDSDYPITNVNDGAFACNKDIRHKDNTVISIAPGATVGGWWGHVIGGKQSPNDPDHPIARSHKGPISYYLAKVNNAATTGTTGLQWFKVAHDGLSNGKWAVDTMIANGGWHYFTMPTCVAPGDYLLRVELIALHSAGSQGGAQFYMECAQIRITGSGTNRGSNFVSFPGAYRANDPGVQVNIYDNKGQPYMGGRSYSIPGPAPITCAAGQDGGSGSSPEPVPAPDPVPEAPAAGAALYGQCGGASWNGPTTCAQGTCKVSNQHYSQCLP</sequence>
<feature type="domain" description="CBM1" evidence="13">
    <location>
        <begin position="273"/>
        <end position="308"/>
    </location>
</feature>
<keyword evidence="4" id="KW-0479">Metal-binding</keyword>
<gene>
    <name evidence="14" type="ORF">BDW02DRAFT_508264</name>
</gene>
<keyword evidence="10" id="KW-0624">Polysaccharide degradation</keyword>
<keyword evidence="9 10" id="KW-1015">Disulfide bond</keyword>
<reference evidence="14" key="1">
    <citation type="submission" date="2020-01" db="EMBL/GenBank/DDBJ databases">
        <authorList>
            <consortium name="DOE Joint Genome Institute"/>
            <person name="Haridas S."/>
            <person name="Albert R."/>
            <person name="Binder M."/>
            <person name="Bloem J."/>
            <person name="Labutti K."/>
            <person name="Salamov A."/>
            <person name="Andreopoulos B."/>
            <person name="Baker S.E."/>
            <person name="Barry K."/>
            <person name="Bills G."/>
            <person name="Bluhm B.H."/>
            <person name="Cannon C."/>
            <person name="Castanera R."/>
            <person name="Culley D.E."/>
            <person name="Daum C."/>
            <person name="Ezra D."/>
            <person name="Gonzalez J.B."/>
            <person name="Henrissat B."/>
            <person name="Kuo A."/>
            <person name="Liang C."/>
            <person name="Lipzen A."/>
            <person name="Lutzoni F."/>
            <person name="Magnuson J."/>
            <person name="Mondo S."/>
            <person name="Nolan M."/>
            <person name="Ohm R."/>
            <person name="Pangilinan J."/>
            <person name="Park H.-J."/>
            <person name="Ramirez L."/>
            <person name="Alfaro M."/>
            <person name="Sun H."/>
            <person name="Tritt A."/>
            <person name="Yoshinaga Y."/>
            <person name="Zwiers L.-H."/>
            <person name="Turgeon B.G."/>
            <person name="Goodwin S.B."/>
            <person name="Spatafora J.W."/>
            <person name="Crous P.W."/>
            <person name="Grigoriev I.V."/>
        </authorList>
    </citation>
    <scope>NUCLEOTIDE SEQUENCE</scope>
    <source>
        <strain evidence="14">P77</strain>
    </source>
</reference>
<comment type="cofactor">
    <cofactor evidence="1">
        <name>Cu(2+)</name>
        <dbReference type="ChEBI" id="CHEBI:29036"/>
    </cofactor>
</comment>
<feature type="compositionally biased region" description="Pro residues" evidence="11">
    <location>
        <begin position="259"/>
        <end position="269"/>
    </location>
</feature>
<keyword evidence="10" id="KW-0119">Carbohydrate metabolism</keyword>
<evidence type="ECO:0000256" key="6">
    <source>
        <dbReference type="ARBA" id="ARBA00023002"/>
    </source>
</evidence>
<organism evidence="14 15">
    <name type="scientific">Decorospora gaudefroyi</name>
    <dbReference type="NCBI Taxonomy" id="184978"/>
    <lineage>
        <taxon>Eukaryota</taxon>
        <taxon>Fungi</taxon>
        <taxon>Dikarya</taxon>
        <taxon>Ascomycota</taxon>
        <taxon>Pezizomycotina</taxon>
        <taxon>Dothideomycetes</taxon>
        <taxon>Pleosporomycetidae</taxon>
        <taxon>Pleosporales</taxon>
        <taxon>Pleosporineae</taxon>
        <taxon>Pleosporaceae</taxon>
        <taxon>Decorospora</taxon>
    </lineage>
</organism>
<dbReference type="InterPro" id="IPR035971">
    <property type="entry name" value="CBD_sf"/>
</dbReference>
<keyword evidence="3 10" id="KW-0964">Secreted</keyword>
<dbReference type="SMART" id="SM00236">
    <property type="entry name" value="fCBD"/>
    <property type="match status" value="1"/>
</dbReference>
<keyword evidence="6" id="KW-0560">Oxidoreductase</keyword>
<dbReference type="Gene3D" id="2.70.50.70">
    <property type="match status" value="1"/>
</dbReference>
<dbReference type="SUPFAM" id="SSF57180">
    <property type="entry name" value="Cellulose-binding domain"/>
    <property type="match status" value="1"/>
</dbReference>
<evidence type="ECO:0000313" key="15">
    <source>
        <dbReference type="Proteomes" id="UP000800040"/>
    </source>
</evidence>
<evidence type="ECO:0000256" key="9">
    <source>
        <dbReference type="ARBA" id="ARBA00023157"/>
    </source>
</evidence>
<dbReference type="CDD" id="cd21175">
    <property type="entry name" value="LPMO_AA9"/>
    <property type="match status" value="1"/>
</dbReference>
<dbReference type="GO" id="GO:0030248">
    <property type="term" value="F:cellulose binding"/>
    <property type="evidence" value="ECO:0007669"/>
    <property type="project" value="UniProtKB-UniRule"/>
</dbReference>
<keyword evidence="7" id="KW-0186">Copper</keyword>
<keyword evidence="10" id="KW-0136">Cellulose degradation</keyword>
<evidence type="ECO:0000256" key="12">
    <source>
        <dbReference type="SAM" id="SignalP"/>
    </source>
</evidence>
<dbReference type="EC" id="1.14.99.56" evidence="10"/>
<dbReference type="AlphaFoldDB" id="A0A6A5K5Q6"/>
<evidence type="ECO:0000313" key="14">
    <source>
        <dbReference type="EMBL" id="KAF1830147.1"/>
    </source>
</evidence>
<name>A0A6A5K5Q6_9PLEO</name>
<dbReference type="EMBL" id="ML975408">
    <property type="protein sequence ID" value="KAF1830147.1"/>
    <property type="molecule type" value="Genomic_DNA"/>
</dbReference>
<keyword evidence="5 12" id="KW-0732">Signal</keyword>
<feature type="signal peptide" evidence="12">
    <location>
        <begin position="1"/>
        <end position="18"/>
    </location>
</feature>
<accession>A0A6A5K5Q6</accession>
<dbReference type="OrthoDB" id="5558646at2759"/>
<dbReference type="PANTHER" id="PTHR33353">
    <property type="entry name" value="PUTATIVE (AFU_ORTHOLOGUE AFUA_1G12560)-RELATED"/>
    <property type="match status" value="1"/>
</dbReference>
<dbReference type="GO" id="GO:0005576">
    <property type="term" value="C:extracellular region"/>
    <property type="evidence" value="ECO:0007669"/>
    <property type="project" value="UniProtKB-SubCell"/>
</dbReference>
<dbReference type="GO" id="GO:0004497">
    <property type="term" value="F:monooxygenase activity"/>
    <property type="evidence" value="ECO:0007669"/>
    <property type="project" value="UniProtKB-KW"/>
</dbReference>
<evidence type="ECO:0000256" key="7">
    <source>
        <dbReference type="ARBA" id="ARBA00023008"/>
    </source>
</evidence>
<dbReference type="InterPro" id="IPR049892">
    <property type="entry name" value="AA9"/>
</dbReference>
<evidence type="ECO:0000256" key="2">
    <source>
        <dbReference type="ARBA" id="ARBA00004613"/>
    </source>
</evidence>
<keyword evidence="14" id="KW-0378">Hydrolase</keyword>
<dbReference type="Proteomes" id="UP000800040">
    <property type="component" value="Unassembled WGS sequence"/>
</dbReference>
<feature type="chain" id="PRO_5025476170" description="AA9 family lytic polysaccharide monooxygenase" evidence="12">
    <location>
        <begin position="19"/>
        <end position="309"/>
    </location>
</feature>
<comment type="domain">
    <text evidence="10">Has a modular structure: an endo-beta-1,4-glucanase catalytic module at the N-terminus, a linker rich in serines and threonines, and a C-terminal carbohydrate-binding module (CBM).</text>
</comment>
<dbReference type="Pfam" id="PF00734">
    <property type="entry name" value="CBM_1"/>
    <property type="match status" value="1"/>
</dbReference>
<feature type="region of interest" description="Disordered" evidence="11">
    <location>
        <begin position="248"/>
        <end position="269"/>
    </location>
</feature>
<dbReference type="Pfam" id="PF03443">
    <property type="entry name" value="AA9"/>
    <property type="match status" value="1"/>
</dbReference>
<dbReference type="PANTHER" id="PTHR33353:SF13">
    <property type="entry name" value="ENDOGLUCANASE II"/>
    <property type="match status" value="1"/>
</dbReference>
<evidence type="ECO:0000256" key="1">
    <source>
        <dbReference type="ARBA" id="ARBA00001973"/>
    </source>
</evidence>
<comment type="function">
    <text evidence="10">Lytic polysaccharide monooxygenase (LMPO) that depolymerizes crystalline and amorphous polysaccharides via the oxidation of scissile alpha- or beta-(1-4)-glycosidic bonds, yielding C1 and/or C4 oxidation products. Catalysis by LPMOs requires the reduction of the active-site copper from Cu(II) to Cu(I) by a reducing agent and H(2)O(2) or O(2) as a cosubstrate.</text>
</comment>
<evidence type="ECO:0000256" key="11">
    <source>
        <dbReference type="SAM" id="MobiDB-lite"/>
    </source>
</evidence>
<proteinExistence type="predicted"/>
<evidence type="ECO:0000256" key="5">
    <source>
        <dbReference type="ARBA" id="ARBA00022729"/>
    </source>
</evidence>
<protein>
    <recommendedName>
        <fullName evidence="10">AA9 family lytic polysaccharide monooxygenase</fullName>
        <ecNumber evidence="10">1.14.99.56</ecNumber>
    </recommendedName>
    <alternativeName>
        <fullName evidence="10">Endo-beta-1,4-glucanase</fullName>
    </alternativeName>
    <alternativeName>
        <fullName evidence="10">Glycosyl hydrolase 61 family protein</fullName>
    </alternativeName>
</protein>
<comment type="catalytic activity">
    <reaction evidence="10">
        <text>[(1-&gt;4)-beta-D-glucosyl]n+m + reduced acceptor + O2 = 4-dehydro-beta-D-glucosyl-[(1-&gt;4)-beta-D-glucosyl]n-1 + [(1-&gt;4)-beta-D-glucosyl]m + acceptor + H2O.</text>
        <dbReference type="EC" id="1.14.99.56"/>
    </reaction>
</comment>
<evidence type="ECO:0000256" key="4">
    <source>
        <dbReference type="ARBA" id="ARBA00022723"/>
    </source>
</evidence>
<dbReference type="PROSITE" id="PS51164">
    <property type="entry name" value="CBM1_2"/>
    <property type="match status" value="1"/>
</dbReference>
<evidence type="ECO:0000256" key="8">
    <source>
        <dbReference type="ARBA" id="ARBA00023033"/>
    </source>
</evidence>
<dbReference type="InterPro" id="IPR000254">
    <property type="entry name" value="CBD"/>
</dbReference>
<dbReference type="GO" id="GO:0030245">
    <property type="term" value="P:cellulose catabolic process"/>
    <property type="evidence" value="ECO:0007669"/>
    <property type="project" value="UniProtKB-UniRule"/>
</dbReference>